<accession>A0A6V7FM97</accession>
<dbReference type="RefSeq" id="WP_180313926.1">
    <property type="nucleotide sequence ID" value="NZ_JAVTRY010000057.1"/>
</dbReference>
<dbReference type="EMBL" id="LR828259">
    <property type="protein sequence ID" value="CAD0364906.1"/>
    <property type="molecule type" value="Genomic_DNA"/>
</dbReference>
<evidence type="ECO:0000313" key="2">
    <source>
        <dbReference type="Proteomes" id="UP000515406"/>
    </source>
</evidence>
<dbReference type="EMBL" id="LR828259">
    <property type="protein sequence ID" value="CAD0364904.1"/>
    <property type="molecule type" value="Genomic_DNA"/>
</dbReference>
<keyword evidence="2" id="KW-1185">Reference proteome</keyword>
<evidence type="ECO:0000313" key="1">
    <source>
        <dbReference type="EMBL" id="CAD0364906.1"/>
    </source>
</evidence>
<protein>
    <submittedName>
        <fullName evidence="1">Uncharacterized protein</fullName>
    </submittedName>
</protein>
<dbReference type="Proteomes" id="UP000515406">
    <property type="component" value="Plasmid CFBP498_p47"/>
</dbReference>
<geneLocation type="plasmid" evidence="1 2">
    <name>CFBP498_p47</name>
</geneLocation>
<gene>
    <name evidence="1" type="ORF">CFBP498_50650</name>
</gene>
<reference evidence="1 2" key="1">
    <citation type="submission" date="2020-07" db="EMBL/GenBank/DDBJ databases">
        <authorList>
            <person name="Pothier F. J."/>
        </authorList>
    </citation>
    <scope>NUCLEOTIDE SEQUENCE [LARGE SCALE GENOMIC DNA]</scope>
    <source>
        <strain evidence="1 2">CFBP 498</strain>
        <plasmid evidence="1 2">CFBP498_p47</plasmid>
    </source>
</reference>
<organism evidence="1 2">
    <name type="scientific">Xanthomonas hortorum pv. vitians</name>
    <dbReference type="NCBI Taxonomy" id="83224"/>
    <lineage>
        <taxon>Bacteria</taxon>
        <taxon>Pseudomonadati</taxon>
        <taxon>Pseudomonadota</taxon>
        <taxon>Gammaproteobacteria</taxon>
        <taxon>Lysobacterales</taxon>
        <taxon>Lysobacteraceae</taxon>
        <taxon>Xanthomonas</taxon>
    </lineage>
</organism>
<sequence length="70" mass="7103">MPFVDPCLIAAGGLGEAYTHTTAPRLGIGVGVELGGVGADARRGVHLVKCKPKKNGAGCPTPLCITYRLG</sequence>
<keyword evidence="1" id="KW-0614">Plasmid</keyword>
<name>A0A6V7FM97_9XANT</name>
<proteinExistence type="predicted"/>
<dbReference type="AlphaFoldDB" id="A0A6V7FM97"/>